<evidence type="ECO:0000313" key="2">
    <source>
        <dbReference type="Proteomes" id="UP000654345"/>
    </source>
</evidence>
<sequence>MLRHNRGLDRWEGGSRERFLWMDNTTFLLYVDAYLEFHQLKPPTPEQVQEAIQHCARLDYWNGCERFYDCHVHVQRENEERIS</sequence>
<keyword evidence="2" id="KW-1185">Reference proteome</keyword>
<comment type="caution">
    <text evidence="1">The sequence shown here is derived from an EMBL/GenBank/DDBJ whole genome shotgun (WGS) entry which is preliminary data.</text>
</comment>
<dbReference type="EMBL" id="BNJG01000001">
    <property type="protein sequence ID" value="GHO53760.1"/>
    <property type="molecule type" value="Genomic_DNA"/>
</dbReference>
<evidence type="ECO:0000313" key="1">
    <source>
        <dbReference type="EMBL" id="GHO53760.1"/>
    </source>
</evidence>
<reference evidence="1 2" key="1">
    <citation type="journal article" date="2021" name="Int. J. Syst. Evol. Microbiol.">
        <title>Reticulibacter mediterranei gen. nov., sp. nov., within the new family Reticulibacteraceae fam. nov., and Ktedonospora formicarum gen. nov., sp. nov., Ktedonobacter robiniae sp. nov., Dictyobacter formicarum sp. nov. and Dictyobacter arantiisoli sp. nov., belonging to the class Ktedonobacteria.</title>
        <authorList>
            <person name="Yabe S."/>
            <person name="Zheng Y."/>
            <person name="Wang C.M."/>
            <person name="Sakai Y."/>
            <person name="Abe K."/>
            <person name="Yokota A."/>
            <person name="Donadio S."/>
            <person name="Cavaletti L."/>
            <person name="Monciardini P."/>
        </authorList>
    </citation>
    <scope>NUCLEOTIDE SEQUENCE [LARGE SCALE GENOMIC DNA]</scope>
    <source>
        <strain evidence="1 2">SOSP1-30</strain>
    </source>
</reference>
<gene>
    <name evidence="1" type="ORF">KSB_22350</name>
</gene>
<name>A0ABQ3UM43_9CHLR</name>
<accession>A0ABQ3UM43</accession>
<dbReference type="RefSeq" id="WP_236037985.1">
    <property type="nucleotide sequence ID" value="NZ_BNJG01000001.1"/>
</dbReference>
<organism evidence="1 2">
    <name type="scientific">Ktedonobacter robiniae</name>
    <dbReference type="NCBI Taxonomy" id="2778365"/>
    <lineage>
        <taxon>Bacteria</taxon>
        <taxon>Bacillati</taxon>
        <taxon>Chloroflexota</taxon>
        <taxon>Ktedonobacteria</taxon>
        <taxon>Ktedonobacterales</taxon>
        <taxon>Ktedonobacteraceae</taxon>
        <taxon>Ktedonobacter</taxon>
    </lineage>
</organism>
<dbReference type="Proteomes" id="UP000654345">
    <property type="component" value="Unassembled WGS sequence"/>
</dbReference>
<protein>
    <submittedName>
        <fullName evidence="1">Uncharacterized protein</fullName>
    </submittedName>
</protein>
<proteinExistence type="predicted"/>